<reference evidence="2" key="1">
    <citation type="submission" date="2025-05" db="UniProtKB">
        <authorList>
            <consortium name="RefSeq"/>
        </authorList>
    </citation>
    <scope>NUCLEOTIDE SEQUENCE [LARGE SCALE GENOMIC DNA]</scope>
</reference>
<organism evidence="2 3">
    <name type="scientific">Bactrocera dorsalis</name>
    <name type="common">Oriental fruit fly</name>
    <name type="synonym">Dacus dorsalis</name>
    <dbReference type="NCBI Taxonomy" id="27457"/>
    <lineage>
        <taxon>Eukaryota</taxon>
        <taxon>Metazoa</taxon>
        <taxon>Ecdysozoa</taxon>
        <taxon>Arthropoda</taxon>
        <taxon>Hexapoda</taxon>
        <taxon>Insecta</taxon>
        <taxon>Pterygota</taxon>
        <taxon>Neoptera</taxon>
        <taxon>Endopterygota</taxon>
        <taxon>Diptera</taxon>
        <taxon>Brachycera</taxon>
        <taxon>Muscomorpha</taxon>
        <taxon>Tephritoidea</taxon>
        <taxon>Tephritidae</taxon>
        <taxon>Bactrocera</taxon>
        <taxon>Bactrocera</taxon>
    </lineage>
</organism>
<sequence length="355" mass="38362">MEPNKSYSLNEVQPSSQVGSNNSKAQVGCVISQAPNGSICKENSFLKNHSNKVIIEQKLPNGTINNANDSENYANFMQIPVETLQYHRRKLTPQEQARMSCNTDYMCQDDVFKTATNGRLGSASILSSSLESQPYFNPLGQQIQHQNQAVRNSVQLNQKSICVSNGLFDCNEGVFNCDERNENIKIDSGGEALATTVSSGHMMYTVHRVVTTSQIQTALGNTYASSSSVSSVVSALRNDNLVTPTSISTSLTTIPGNGIVGISGNVLSKMDDSNTTNNVVINGAGISDPQPSEDPGILTNGDHKLNIKSDHSRLQSTPCNNSIIMNNINGSTSTSLIQRPLQNVSEECEQIEVKI</sequence>
<dbReference type="GeneID" id="115065890"/>
<reference evidence="3" key="2">
    <citation type="submission" date="2025-08" db="UniProtKB">
        <authorList>
            <consortium name="RefSeq"/>
        </authorList>
    </citation>
    <scope>IDENTIFICATION</scope>
    <source>
        <tissue evidence="3">Adult</tissue>
    </source>
</reference>
<evidence type="ECO:0000313" key="3">
    <source>
        <dbReference type="RefSeq" id="XP_049306104.1"/>
    </source>
</evidence>
<accession>A0ABM3JA67</accession>
<dbReference type="Proteomes" id="UP001652620">
    <property type="component" value="Chromosome 2"/>
</dbReference>
<keyword evidence="2" id="KW-1185">Reference proteome</keyword>
<protein>
    <submittedName>
        <fullName evidence="3">Uncharacterized protein LOC115065890 isoform X3</fullName>
    </submittedName>
</protein>
<name>A0ABM3JA67_BACDO</name>
<evidence type="ECO:0000256" key="1">
    <source>
        <dbReference type="SAM" id="MobiDB-lite"/>
    </source>
</evidence>
<feature type="region of interest" description="Disordered" evidence="1">
    <location>
        <begin position="1"/>
        <end position="20"/>
    </location>
</feature>
<gene>
    <name evidence="3" type="primary">LOC115065890</name>
</gene>
<evidence type="ECO:0000313" key="2">
    <source>
        <dbReference type="Proteomes" id="UP001652620"/>
    </source>
</evidence>
<proteinExistence type="predicted"/>
<dbReference type="RefSeq" id="XP_049306104.1">
    <property type="nucleotide sequence ID" value="XM_049450147.1"/>
</dbReference>